<comment type="caution">
    <text evidence="10">The sequence shown here is derived from an EMBL/GenBank/DDBJ whole genome shotgun (WGS) entry which is preliminary data.</text>
</comment>
<evidence type="ECO:0000256" key="3">
    <source>
        <dbReference type="ARBA" id="ARBA00022729"/>
    </source>
</evidence>
<dbReference type="SUPFAM" id="SSF54423">
    <property type="entry name" value="DsbC/DsbG N-terminal domain-like"/>
    <property type="match status" value="1"/>
</dbReference>
<gene>
    <name evidence="10" type="ORF">LG368_12265</name>
</gene>
<keyword evidence="4 7" id="KW-0574">Periplasm</keyword>
<feature type="domain" description="Disulphide bond isomerase DsbC/G N-terminal" evidence="8">
    <location>
        <begin position="25"/>
        <end position="88"/>
    </location>
</feature>
<dbReference type="CDD" id="cd03020">
    <property type="entry name" value="DsbA_DsbC_DsbG"/>
    <property type="match status" value="1"/>
</dbReference>
<dbReference type="Proteomes" id="UP001139095">
    <property type="component" value="Unassembled WGS sequence"/>
</dbReference>
<keyword evidence="3 7" id="KW-0732">Signal</keyword>
<dbReference type="InterPro" id="IPR051470">
    <property type="entry name" value="Thiol:disulfide_interchange"/>
</dbReference>
<dbReference type="RefSeq" id="WP_226755016.1">
    <property type="nucleotide sequence ID" value="NZ_JAJATW010000020.1"/>
</dbReference>
<evidence type="ECO:0000256" key="6">
    <source>
        <dbReference type="ARBA" id="ARBA00023284"/>
    </source>
</evidence>
<accession>A0A9X1IRB4</accession>
<dbReference type="SUPFAM" id="SSF52833">
    <property type="entry name" value="Thioredoxin-like"/>
    <property type="match status" value="1"/>
</dbReference>
<feature type="domain" description="Thioredoxin-like fold" evidence="9">
    <location>
        <begin position="114"/>
        <end position="237"/>
    </location>
</feature>
<proteinExistence type="inferred from homology"/>
<feature type="signal peptide" evidence="7">
    <location>
        <begin position="1"/>
        <end position="27"/>
    </location>
</feature>
<dbReference type="Gene3D" id="3.10.450.70">
    <property type="entry name" value="Disulphide bond isomerase, DsbC/G, N-terminal"/>
    <property type="match status" value="1"/>
</dbReference>
<dbReference type="InterPro" id="IPR033954">
    <property type="entry name" value="DiS-bond_Isoase_DsbC/G"/>
</dbReference>
<evidence type="ECO:0000256" key="2">
    <source>
        <dbReference type="ARBA" id="ARBA00009813"/>
    </source>
</evidence>
<evidence type="ECO:0000259" key="9">
    <source>
        <dbReference type="Pfam" id="PF13098"/>
    </source>
</evidence>
<evidence type="ECO:0000256" key="5">
    <source>
        <dbReference type="ARBA" id="ARBA00023157"/>
    </source>
</evidence>
<keyword evidence="5" id="KW-1015">Disulfide bond</keyword>
<feature type="chain" id="PRO_5041012671" description="Thiol:disulfide interchange protein" evidence="7">
    <location>
        <begin position="28"/>
        <end position="239"/>
    </location>
</feature>
<evidence type="ECO:0000313" key="11">
    <source>
        <dbReference type="Proteomes" id="UP001139095"/>
    </source>
</evidence>
<dbReference type="Pfam" id="PF10411">
    <property type="entry name" value="DsbC_N"/>
    <property type="match status" value="1"/>
</dbReference>
<evidence type="ECO:0000313" key="10">
    <source>
        <dbReference type="EMBL" id="MCB5162668.1"/>
    </source>
</evidence>
<comment type="function">
    <text evidence="7">Required for disulfide bond formation in some periplasmic proteins. Acts by transferring its disulfide bond to other proteins and is reduced in the process.</text>
</comment>
<dbReference type="GO" id="GO:0042597">
    <property type="term" value="C:periplasmic space"/>
    <property type="evidence" value="ECO:0007669"/>
    <property type="project" value="UniProtKB-SubCell"/>
</dbReference>
<evidence type="ECO:0000256" key="1">
    <source>
        <dbReference type="ARBA" id="ARBA00004418"/>
    </source>
</evidence>
<keyword evidence="6 7" id="KW-0676">Redox-active center</keyword>
<comment type="similarity">
    <text evidence="2 7">Belongs to the thioredoxin family. DsbC subfamily.</text>
</comment>
<protein>
    <recommendedName>
        <fullName evidence="7">Thiol:disulfide interchange protein</fullName>
    </recommendedName>
</protein>
<dbReference type="Gene3D" id="3.40.30.10">
    <property type="entry name" value="Glutaredoxin"/>
    <property type="match status" value="1"/>
</dbReference>
<reference evidence="10" key="1">
    <citation type="submission" date="2021-10" db="EMBL/GenBank/DDBJ databases">
        <title>Marinomonas pontica sp. nov., isolated from the Black Sea.</title>
        <authorList>
            <person name="Zhao L.-H."/>
            <person name="Xue J.-H."/>
        </authorList>
    </citation>
    <scope>NUCLEOTIDE SEQUENCE</scope>
    <source>
        <strain evidence="10">E8</strain>
    </source>
</reference>
<dbReference type="PANTHER" id="PTHR35272">
    <property type="entry name" value="THIOL:DISULFIDE INTERCHANGE PROTEIN DSBC-RELATED"/>
    <property type="match status" value="1"/>
</dbReference>
<evidence type="ECO:0000259" key="8">
    <source>
        <dbReference type="Pfam" id="PF10411"/>
    </source>
</evidence>
<comment type="subcellular location">
    <subcellularLocation>
        <location evidence="1 7">Periplasm</location>
    </subcellularLocation>
</comment>
<sequence>MTRFLRSVSRTTLASLCILPLSHFAFADQSAVISAVETALPQYEIDSATLHQGSGLYVVALKEGPTIHVTQDGQYFIAGDLYRMDNTRLENETEKAKLAKVNAVPESEMITYKATNEKAHITVFTDIDCGYCRKLHEEVPELNAAGVTVRYLAYPRAGIGSESYQKMVSVWCSADPQASLTQSKEGLDVPENTCVNPIADQYKLGNEVGVRGTPTIVLENGSRLPGYLPADALLKELGL</sequence>
<dbReference type="InterPro" id="IPR009094">
    <property type="entry name" value="DiS-bond_isomerase_DsbC/G_N_sf"/>
</dbReference>
<dbReference type="EMBL" id="JAJATW010000020">
    <property type="protein sequence ID" value="MCB5162668.1"/>
    <property type="molecule type" value="Genomic_DNA"/>
</dbReference>
<keyword evidence="11" id="KW-1185">Reference proteome</keyword>
<evidence type="ECO:0000256" key="4">
    <source>
        <dbReference type="ARBA" id="ARBA00022764"/>
    </source>
</evidence>
<dbReference type="PANTHER" id="PTHR35272:SF3">
    <property type="entry name" value="THIOL:DISULFIDE INTERCHANGE PROTEIN DSBC"/>
    <property type="match status" value="1"/>
</dbReference>
<dbReference type="Pfam" id="PF13098">
    <property type="entry name" value="Thioredoxin_2"/>
    <property type="match status" value="1"/>
</dbReference>
<organism evidence="10 11">
    <name type="scientific">Marinomonas algarum</name>
    <dbReference type="NCBI Taxonomy" id="2883105"/>
    <lineage>
        <taxon>Bacteria</taxon>
        <taxon>Pseudomonadati</taxon>
        <taxon>Pseudomonadota</taxon>
        <taxon>Gammaproteobacteria</taxon>
        <taxon>Oceanospirillales</taxon>
        <taxon>Oceanospirillaceae</taxon>
        <taxon>Marinomonas</taxon>
    </lineage>
</organism>
<dbReference type="InterPro" id="IPR018950">
    <property type="entry name" value="DiS-bond_isomerase_DsbC/G_N"/>
</dbReference>
<evidence type="ECO:0000256" key="7">
    <source>
        <dbReference type="RuleBase" id="RU364038"/>
    </source>
</evidence>
<dbReference type="InterPro" id="IPR036249">
    <property type="entry name" value="Thioredoxin-like_sf"/>
</dbReference>
<dbReference type="InterPro" id="IPR012336">
    <property type="entry name" value="Thioredoxin-like_fold"/>
</dbReference>
<dbReference type="AlphaFoldDB" id="A0A9X1IRB4"/>
<name>A0A9X1IRB4_9GAMM</name>